<comment type="caution">
    <text evidence="1">The sequence shown here is derived from an EMBL/GenBank/DDBJ whole genome shotgun (WGS) entry which is preliminary data.</text>
</comment>
<proteinExistence type="predicted"/>
<dbReference type="EMBL" id="BART01020299">
    <property type="protein sequence ID" value="GAH02566.1"/>
    <property type="molecule type" value="Genomic_DNA"/>
</dbReference>
<dbReference type="AlphaFoldDB" id="X1C3E0"/>
<feature type="non-terminal residue" evidence="1">
    <location>
        <position position="1"/>
    </location>
</feature>
<name>X1C3E0_9ZZZZ</name>
<accession>X1C3E0</accession>
<organism evidence="1">
    <name type="scientific">marine sediment metagenome</name>
    <dbReference type="NCBI Taxonomy" id="412755"/>
    <lineage>
        <taxon>unclassified sequences</taxon>
        <taxon>metagenomes</taxon>
        <taxon>ecological metagenomes</taxon>
    </lineage>
</organism>
<evidence type="ECO:0000313" key="1">
    <source>
        <dbReference type="EMBL" id="GAH02566.1"/>
    </source>
</evidence>
<gene>
    <name evidence="1" type="ORF">S01H4_37748</name>
</gene>
<sequence length="49" mass="5646">ADELGLTEYASRAPEIRHVVDKIWRLLSTISSLTSSAVYQLEFWHYVGH</sequence>
<reference evidence="1" key="1">
    <citation type="journal article" date="2014" name="Front. Microbiol.">
        <title>High frequency of phylogenetically diverse reductive dehalogenase-homologous genes in deep subseafloor sedimentary metagenomes.</title>
        <authorList>
            <person name="Kawai M."/>
            <person name="Futagami T."/>
            <person name="Toyoda A."/>
            <person name="Takaki Y."/>
            <person name="Nishi S."/>
            <person name="Hori S."/>
            <person name="Arai W."/>
            <person name="Tsubouchi T."/>
            <person name="Morono Y."/>
            <person name="Uchiyama I."/>
            <person name="Ito T."/>
            <person name="Fujiyama A."/>
            <person name="Inagaki F."/>
            <person name="Takami H."/>
        </authorList>
    </citation>
    <scope>NUCLEOTIDE SEQUENCE</scope>
    <source>
        <strain evidence="1">Expedition CK06-06</strain>
    </source>
</reference>
<protein>
    <submittedName>
        <fullName evidence="1">Uncharacterized protein</fullName>
    </submittedName>
</protein>